<reference evidence="2" key="1">
    <citation type="submission" date="2016-10" db="EMBL/GenBank/DDBJ databases">
        <authorList>
            <person name="Varghese N."/>
            <person name="Submissions S."/>
        </authorList>
    </citation>
    <scope>NUCLEOTIDE SEQUENCE [LARGE SCALE GENOMIC DNA]</scope>
    <source>
        <strain evidence="2">DSM 23925</strain>
    </source>
</reference>
<dbReference type="Proteomes" id="UP000198705">
    <property type="component" value="Unassembled WGS sequence"/>
</dbReference>
<evidence type="ECO:0000313" key="2">
    <source>
        <dbReference type="Proteomes" id="UP000198705"/>
    </source>
</evidence>
<dbReference type="OrthoDB" id="1143855at2"/>
<dbReference type="AlphaFoldDB" id="A0A1I5BET3"/>
<gene>
    <name evidence="1" type="ORF">SAMN04487989_10383</name>
</gene>
<dbReference type="RefSeq" id="WP_092207784.1">
    <property type="nucleotide sequence ID" value="NZ_FOVN01000003.1"/>
</dbReference>
<sequence>MIQKLQKITTLLVLMMVLSGCTNNPEDYLEHLEGYWEIERVILNDGSTKEYSYNDTVDFISLEDSQTGIRKKMKPNFMGTFETSKDAENFTIKIENDSMNVYYKTPFDTWKETVLLATKNQLKVINKNNAIFLYKRYKPININ</sequence>
<organism evidence="1 2">
    <name type="scientific">Bizionia echini</name>
    <dbReference type="NCBI Taxonomy" id="649333"/>
    <lineage>
        <taxon>Bacteria</taxon>
        <taxon>Pseudomonadati</taxon>
        <taxon>Bacteroidota</taxon>
        <taxon>Flavobacteriia</taxon>
        <taxon>Flavobacteriales</taxon>
        <taxon>Flavobacteriaceae</taxon>
        <taxon>Bizionia</taxon>
    </lineage>
</organism>
<name>A0A1I5BET3_9FLAO</name>
<protein>
    <recommendedName>
        <fullName evidence="3">Lipocalin-like domain-containing protein</fullName>
    </recommendedName>
</protein>
<accession>A0A1I5BET3</accession>
<dbReference type="PROSITE" id="PS51257">
    <property type="entry name" value="PROKAR_LIPOPROTEIN"/>
    <property type="match status" value="1"/>
</dbReference>
<proteinExistence type="predicted"/>
<evidence type="ECO:0000313" key="1">
    <source>
        <dbReference type="EMBL" id="SFN73224.1"/>
    </source>
</evidence>
<evidence type="ECO:0008006" key="3">
    <source>
        <dbReference type="Google" id="ProtNLM"/>
    </source>
</evidence>
<keyword evidence="2" id="KW-1185">Reference proteome</keyword>
<dbReference type="STRING" id="649333.SAMN04487989_10383"/>
<dbReference type="EMBL" id="FOVN01000003">
    <property type="protein sequence ID" value="SFN73224.1"/>
    <property type="molecule type" value="Genomic_DNA"/>
</dbReference>